<dbReference type="GO" id="GO:0003677">
    <property type="term" value="F:DNA binding"/>
    <property type="evidence" value="ECO:0007669"/>
    <property type="project" value="InterPro"/>
</dbReference>
<dbReference type="PROSITE" id="PS51029">
    <property type="entry name" value="MADF"/>
    <property type="match status" value="1"/>
</dbReference>
<comment type="subcellular location">
    <subcellularLocation>
        <location evidence="1">Nucleus</location>
    </subcellularLocation>
</comment>
<evidence type="ECO:0000256" key="1">
    <source>
        <dbReference type="PROSITE-ProRule" id="PRU00371"/>
    </source>
</evidence>
<dbReference type="GO" id="GO:0005667">
    <property type="term" value="C:transcription regulator complex"/>
    <property type="evidence" value="ECO:0007669"/>
    <property type="project" value="TreeGrafter"/>
</dbReference>
<feature type="region of interest" description="Disordered" evidence="2">
    <location>
        <begin position="145"/>
        <end position="178"/>
    </location>
</feature>
<dbReference type="GO" id="GO:0006357">
    <property type="term" value="P:regulation of transcription by RNA polymerase II"/>
    <property type="evidence" value="ECO:0007669"/>
    <property type="project" value="TreeGrafter"/>
</dbReference>
<evidence type="ECO:0000313" key="5">
    <source>
        <dbReference type="EMBL" id="CAD7416917.1"/>
    </source>
</evidence>
<dbReference type="InterPro" id="IPR004210">
    <property type="entry name" value="BESS_motif"/>
</dbReference>
<dbReference type="InterPro" id="IPR039353">
    <property type="entry name" value="TF_Adf1"/>
</dbReference>
<evidence type="ECO:0008006" key="6">
    <source>
        <dbReference type="Google" id="ProtNLM"/>
    </source>
</evidence>
<feature type="domain" description="MADF" evidence="3">
    <location>
        <begin position="5"/>
        <end position="97"/>
    </location>
</feature>
<gene>
    <name evidence="5" type="ORF">TPSB3V08_LOCUS11392</name>
</gene>
<dbReference type="PROSITE" id="PS51031">
    <property type="entry name" value="BESS"/>
    <property type="match status" value="1"/>
</dbReference>
<dbReference type="PANTHER" id="PTHR12243:SF69">
    <property type="entry name" value="SI:CH73-59F11.3"/>
    <property type="match status" value="1"/>
</dbReference>
<protein>
    <recommendedName>
        <fullName evidence="6">MADF domain-containing protein</fullName>
    </recommendedName>
</protein>
<dbReference type="SMART" id="SM00595">
    <property type="entry name" value="MADF"/>
    <property type="match status" value="1"/>
</dbReference>
<organism evidence="5">
    <name type="scientific">Timema poppense</name>
    <name type="common">Walking stick</name>
    <dbReference type="NCBI Taxonomy" id="170557"/>
    <lineage>
        <taxon>Eukaryota</taxon>
        <taxon>Metazoa</taxon>
        <taxon>Ecdysozoa</taxon>
        <taxon>Arthropoda</taxon>
        <taxon>Hexapoda</taxon>
        <taxon>Insecta</taxon>
        <taxon>Pterygota</taxon>
        <taxon>Neoptera</taxon>
        <taxon>Polyneoptera</taxon>
        <taxon>Phasmatodea</taxon>
        <taxon>Timematodea</taxon>
        <taxon>Timematoidea</taxon>
        <taxon>Timematidae</taxon>
        <taxon>Timema</taxon>
    </lineage>
</organism>
<evidence type="ECO:0000256" key="2">
    <source>
        <dbReference type="SAM" id="MobiDB-lite"/>
    </source>
</evidence>
<dbReference type="AlphaFoldDB" id="A0A7R9DLF3"/>
<accession>A0A7R9DLF3</accession>
<dbReference type="Pfam" id="PF10545">
    <property type="entry name" value="MADF_DNA_bdg"/>
    <property type="match status" value="1"/>
</dbReference>
<evidence type="ECO:0000259" key="4">
    <source>
        <dbReference type="PROSITE" id="PS51031"/>
    </source>
</evidence>
<sequence>MNAEKLISCVFVRPELWDQKNKLYSTREAKVIAWAEVGDELGVSGDAAKFKWTSLRDVFRREIKRTLRTSIGRDGISQGRSKWVHFNSMLFLKDQMSIDTQSGANFPQNYIDGDTIKVEDADGVSNFPDGDSLSYVDVGNLGAMTSTSPSYTIQPPRRRKRRLTESEPEGDISETGKQREWFSNGGQVVEDEDYHFLMSVLPSVRQVAPGRKTSFRMKVLELIREEESFVLSERTSFDEYRGGSADNQAQEISTGETLAAVGWRGEEVSVTYGSAVMWWHLEEEIPGLEWGTHATVGELGIWYWWDRSLVEKGAVHSTRLSLNTERRSRTLALYRSLAQIIHTRPVVPKPWGAKCLQGGDRCF</sequence>
<proteinExistence type="predicted"/>
<dbReference type="GO" id="GO:0005634">
    <property type="term" value="C:nucleus"/>
    <property type="evidence" value="ECO:0007669"/>
    <property type="project" value="UniProtKB-SubCell"/>
</dbReference>
<dbReference type="InterPro" id="IPR006578">
    <property type="entry name" value="MADF-dom"/>
</dbReference>
<dbReference type="EMBL" id="OD012229">
    <property type="protein sequence ID" value="CAD7416917.1"/>
    <property type="molecule type" value="Genomic_DNA"/>
</dbReference>
<reference evidence="5" key="1">
    <citation type="submission" date="2020-11" db="EMBL/GenBank/DDBJ databases">
        <authorList>
            <person name="Tran Van P."/>
        </authorList>
    </citation>
    <scope>NUCLEOTIDE SEQUENCE</scope>
</reference>
<name>A0A7R9DLF3_TIMPO</name>
<dbReference type="Pfam" id="PF02944">
    <property type="entry name" value="BESS"/>
    <property type="match status" value="1"/>
</dbReference>
<evidence type="ECO:0000259" key="3">
    <source>
        <dbReference type="PROSITE" id="PS51029"/>
    </source>
</evidence>
<feature type="domain" description="BESS" evidence="4">
    <location>
        <begin position="190"/>
        <end position="229"/>
    </location>
</feature>
<keyword evidence="1" id="KW-0539">Nucleus</keyword>
<dbReference type="PANTHER" id="PTHR12243">
    <property type="entry name" value="MADF DOMAIN TRANSCRIPTION FACTOR"/>
    <property type="match status" value="1"/>
</dbReference>